<evidence type="ECO:0000313" key="1">
    <source>
        <dbReference type="EMBL" id="KAI9377021.1"/>
    </source>
</evidence>
<gene>
    <name evidence="1" type="ORF">POPTR_019G014330v4</name>
</gene>
<evidence type="ECO:0000313" key="2">
    <source>
        <dbReference type="Proteomes" id="UP000006729"/>
    </source>
</evidence>
<sequence length="71" mass="8190">MKKEDCLLLKKGAASSVKRAIWHKKTCGNCTREREKKRAQMRKGMTNTVMGFYHTECEIIFLRLSALSLVN</sequence>
<name>A0ACC0RK79_POPTR</name>
<organism evidence="1 2">
    <name type="scientific">Populus trichocarpa</name>
    <name type="common">Western balsam poplar</name>
    <name type="synonym">Populus balsamifera subsp. trichocarpa</name>
    <dbReference type="NCBI Taxonomy" id="3694"/>
    <lineage>
        <taxon>Eukaryota</taxon>
        <taxon>Viridiplantae</taxon>
        <taxon>Streptophyta</taxon>
        <taxon>Embryophyta</taxon>
        <taxon>Tracheophyta</taxon>
        <taxon>Spermatophyta</taxon>
        <taxon>Magnoliopsida</taxon>
        <taxon>eudicotyledons</taxon>
        <taxon>Gunneridae</taxon>
        <taxon>Pentapetalae</taxon>
        <taxon>rosids</taxon>
        <taxon>fabids</taxon>
        <taxon>Malpighiales</taxon>
        <taxon>Salicaceae</taxon>
        <taxon>Saliceae</taxon>
        <taxon>Populus</taxon>
    </lineage>
</organism>
<accession>A0ACC0RK79</accession>
<proteinExistence type="predicted"/>
<dbReference type="EMBL" id="CM009308">
    <property type="protein sequence ID" value="KAI9377021.1"/>
    <property type="molecule type" value="Genomic_DNA"/>
</dbReference>
<dbReference type="Proteomes" id="UP000006729">
    <property type="component" value="Chromosome 19"/>
</dbReference>
<protein>
    <submittedName>
        <fullName evidence="1">Uncharacterized protein</fullName>
    </submittedName>
</protein>
<comment type="caution">
    <text evidence="1">The sequence shown here is derived from an EMBL/GenBank/DDBJ whole genome shotgun (WGS) entry which is preliminary data.</text>
</comment>
<keyword evidence="2" id="KW-1185">Reference proteome</keyword>
<reference evidence="1 2" key="1">
    <citation type="journal article" date="2006" name="Science">
        <title>The genome of black cottonwood, Populus trichocarpa (Torr. &amp; Gray).</title>
        <authorList>
            <person name="Tuskan G.A."/>
            <person name="Difazio S."/>
            <person name="Jansson S."/>
            <person name="Bohlmann J."/>
            <person name="Grigoriev I."/>
            <person name="Hellsten U."/>
            <person name="Putnam N."/>
            <person name="Ralph S."/>
            <person name="Rombauts S."/>
            <person name="Salamov A."/>
            <person name="Schein J."/>
            <person name="Sterck L."/>
            <person name="Aerts A."/>
            <person name="Bhalerao R.R."/>
            <person name="Bhalerao R.P."/>
            <person name="Blaudez D."/>
            <person name="Boerjan W."/>
            <person name="Brun A."/>
            <person name="Brunner A."/>
            <person name="Busov V."/>
            <person name="Campbell M."/>
            <person name="Carlson J."/>
            <person name="Chalot M."/>
            <person name="Chapman J."/>
            <person name="Chen G.L."/>
            <person name="Cooper D."/>
            <person name="Coutinho P.M."/>
            <person name="Couturier J."/>
            <person name="Covert S."/>
            <person name="Cronk Q."/>
            <person name="Cunningham R."/>
            <person name="Davis J."/>
            <person name="Degroeve S."/>
            <person name="Dejardin A."/>
            <person name="Depamphilis C."/>
            <person name="Detter J."/>
            <person name="Dirks B."/>
            <person name="Dubchak I."/>
            <person name="Duplessis S."/>
            <person name="Ehlting J."/>
            <person name="Ellis B."/>
            <person name="Gendler K."/>
            <person name="Goodstein D."/>
            <person name="Gribskov M."/>
            <person name="Grimwood J."/>
            <person name="Groover A."/>
            <person name="Gunter L."/>
            <person name="Hamberger B."/>
            <person name="Heinze B."/>
            <person name="Helariutta Y."/>
            <person name="Henrissat B."/>
            <person name="Holligan D."/>
            <person name="Holt R."/>
            <person name="Huang W."/>
            <person name="Islam-Faridi N."/>
            <person name="Jones S."/>
            <person name="Jones-Rhoades M."/>
            <person name="Jorgensen R."/>
            <person name="Joshi C."/>
            <person name="Kangasjarvi J."/>
            <person name="Karlsson J."/>
            <person name="Kelleher C."/>
            <person name="Kirkpatrick R."/>
            <person name="Kirst M."/>
            <person name="Kohler A."/>
            <person name="Kalluri U."/>
            <person name="Larimer F."/>
            <person name="Leebens-Mack J."/>
            <person name="Leple J.C."/>
            <person name="Locascio P."/>
            <person name="Lou Y."/>
            <person name="Lucas S."/>
            <person name="Martin F."/>
            <person name="Montanini B."/>
            <person name="Napoli C."/>
            <person name="Nelson D.R."/>
            <person name="Nelson C."/>
            <person name="Nieminen K."/>
            <person name="Nilsson O."/>
            <person name="Pereda V."/>
            <person name="Peter G."/>
            <person name="Philippe R."/>
            <person name="Pilate G."/>
            <person name="Poliakov A."/>
            <person name="Razumovskaya J."/>
            <person name="Richardson P."/>
            <person name="Rinaldi C."/>
            <person name="Ritland K."/>
            <person name="Rouze P."/>
            <person name="Ryaboy D."/>
            <person name="Schmutz J."/>
            <person name="Schrader J."/>
            <person name="Segerman B."/>
            <person name="Shin H."/>
            <person name="Siddiqui A."/>
            <person name="Sterky F."/>
            <person name="Terry A."/>
            <person name="Tsai C.J."/>
            <person name="Uberbacher E."/>
            <person name="Unneberg P."/>
            <person name="Vahala J."/>
            <person name="Wall K."/>
            <person name="Wessler S."/>
            <person name="Yang G."/>
            <person name="Yin T."/>
            <person name="Douglas C."/>
            <person name="Marra M."/>
            <person name="Sandberg G."/>
            <person name="Van de Peer Y."/>
            <person name="Rokhsar D."/>
        </authorList>
    </citation>
    <scope>NUCLEOTIDE SEQUENCE [LARGE SCALE GENOMIC DNA]</scope>
    <source>
        <strain evidence="2">cv. Nisqually</strain>
    </source>
</reference>